<evidence type="ECO:0000313" key="2">
    <source>
        <dbReference type="Proteomes" id="UP000467201"/>
    </source>
</evidence>
<sequence>MNEIREVLRVWLGVAGLPPEPGYRTIAAHCGVDRKTVRRYVEAAQAAGLRRDGDVSALDDGLIGVVADAVRPARPDGHGAAWEQLLGFEEQIKVWVAGDGEQRPLTITKIETLLARQGCVVPYRTLHRFASERCGFGRKAPRCGSLMVIRGWNARSISAIWGCSPMLLMGGAARCTR</sequence>
<dbReference type="AlphaFoldDB" id="A0A7I7VWL7"/>
<proteinExistence type="predicted"/>
<protein>
    <submittedName>
        <fullName evidence="1">Uncharacterized protein</fullName>
    </submittedName>
</protein>
<dbReference type="EMBL" id="AP022605">
    <property type="protein sequence ID" value="BBZ09704.1"/>
    <property type="molecule type" value="Genomic_DNA"/>
</dbReference>
<name>A0A7I7VWL7_9MYCO</name>
<accession>A0A7I7VWL7</accession>
<gene>
    <name evidence="1" type="ORF">MDOR_38730</name>
</gene>
<evidence type="ECO:0000313" key="1">
    <source>
        <dbReference type="EMBL" id="BBZ09704.1"/>
    </source>
</evidence>
<dbReference type="KEGG" id="mdr:MDOR_38730"/>
<reference evidence="1 2" key="1">
    <citation type="journal article" date="2019" name="Emerg. Microbes Infect.">
        <title>Comprehensive subspecies identification of 175 nontuberculous mycobacteria species based on 7547 genomic profiles.</title>
        <authorList>
            <person name="Matsumoto Y."/>
            <person name="Kinjo T."/>
            <person name="Motooka D."/>
            <person name="Nabeya D."/>
            <person name="Jung N."/>
            <person name="Uechi K."/>
            <person name="Horii T."/>
            <person name="Iida T."/>
            <person name="Fujita J."/>
            <person name="Nakamura S."/>
        </authorList>
    </citation>
    <scope>NUCLEOTIDE SEQUENCE [LARGE SCALE GENOMIC DNA]</scope>
    <source>
        <strain evidence="1 2">JCM 12405</strain>
    </source>
</reference>
<dbReference type="Proteomes" id="UP000467201">
    <property type="component" value="Chromosome"/>
</dbReference>
<organism evidence="1 2">
    <name type="scientific">Mycolicibacterium doricum</name>
    <dbReference type="NCBI Taxonomy" id="126673"/>
    <lineage>
        <taxon>Bacteria</taxon>
        <taxon>Bacillati</taxon>
        <taxon>Actinomycetota</taxon>
        <taxon>Actinomycetes</taxon>
        <taxon>Mycobacteriales</taxon>
        <taxon>Mycobacteriaceae</taxon>
        <taxon>Mycolicibacterium</taxon>
    </lineage>
</organism>